<dbReference type="OrthoDB" id="660602at2"/>
<organism evidence="1 2">
    <name type="scientific">Aurantibacter aestuarii</name>
    <dbReference type="NCBI Taxonomy" id="1266046"/>
    <lineage>
        <taxon>Bacteria</taxon>
        <taxon>Pseudomonadati</taxon>
        <taxon>Bacteroidota</taxon>
        <taxon>Flavobacteriia</taxon>
        <taxon>Flavobacteriales</taxon>
        <taxon>Flavobacteriaceae</taxon>
        <taxon>Aurantibacter</taxon>
    </lineage>
</organism>
<dbReference type="Proteomes" id="UP000238426">
    <property type="component" value="Unassembled WGS sequence"/>
</dbReference>
<accession>A0A2T1N884</accession>
<dbReference type="EMBL" id="PXOQ01000009">
    <property type="protein sequence ID" value="PSG88081.1"/>
    <property type="molecule type" value="Genomic_DNA"/>
</dbReference>
<sequence>MALNKYFLTLLILIISTKSYTQNDTIQKKYFSIGTDTKGIAFGNPNIYNGVKLDLVASGEQMNGVQLNSFSSHTNKINGFSINLINHGAEKINGFTASFMINSNKLNGVFAGFGIGSPKKNIENRSINGVPVGVLINAEKLNGLIIALGNSYSKQMTGISISLFNQTENLHGLQIGLINYAGNNPKLLRWLPFFNFHK</sequence>
<keyword evidence="2" id="KW-1185">Reference proteome</keyword>
<dbReference type="RefSeq" id="WP_106463219.1">
    <property type="nucleotide sequence ID" value="NZ_PXOQ01000009.1"/>
</dbReference>
<evidence type="ECO:0000313" key="1">
    <source>
        <dbReference type="EMBL" id="PSG88081.1"/>
    </source>
</evidence>
<dbReference type="NCBIfam" id="NF047436">
    <property type="entry name" value="LA_2272_repeat"/>
    <property type="match status" value="1"/>
</dbReference>
<comment type="caution">
    <text evidence="1">The sequence shown here is derived from an EMBL/GenBank/DDBJ whole genome shotgun (WGS) entry which is preliminary data.</text>
</comment>
<dbReference type="InterPro" id="IPR058093">
    <property type="entry name" value="LA_2272-like"/>
</dbReference>
<name>A0A2T1N884_9FLAO</name>
<protein>
    <submittedName>
        <fullName evidence="1">Uncharacterized protein</fullName>
    </submittedName>
</protein>
<proteinExistence type="predicted"/>
<evidence type="ECO:0000313" key="2">
    <source>
        <dbReference type="Proteomes" id="UP000238426"/>
    </source>
</evidence>
<gene>
    <name evidence="1" type="ORF">C7H52_07185</name>
</gene>
<reference evidence="1 2" key="1">
    <citation type="submission" date="2018-03" db="EMBL/GenBank/DDBJ databases">
        <title>Mesoflavibacter sp. HG37 and Mesoflavibacter sp. HG96 sp.nov., two marine bacteria isolated from seawater of Western Pacific Ocean.</title>
        <authorList>
            <person name="Cheng H."/>
            <person name="Wu Y.-H."/>
            <person name="Guo L.-L."/>
            <person name="Xu X.-W."/>
        </authorList>
    </citation>
    <scope>NUCLEOTIDE SEQUENCE [LARGE SCALE GENOMIC DNA]</scope>
    <source>
        <strain evidence="1 2">KCTC 32269</strain>
    </source>
</reference>
<dbReference type="AlphaFoldDB" id="A0A2T1N884"/>